<feature type="transmembrane region" description="Helical" evidence="10">
    <location>
        <begin position="164"/>
        <end position="189"/>
    </location>
</feature>
<evidence type="ECO:0000259" key="11">
    <source>
        <dbReference type="PROSITE" id="PS50262"/>
    </source>
</evidence>
<dbReference type="PRINTS" id="PR00237">
    <property type="entry name" value="GPCRRHODOPSN"/>
</dbReference>
<organism evidence="12">
    <name type="scientific">Phallusia mammillata</name>
    <dbReference type="NCBI Taxonomy" id="59560"/>
    <lineage>
        <taxon>Eukaryota</taxon>
        <taxon>Metazoa</taxon>
        <taxon>Chordata</taxon>
        <taxon>Tunicata</taxon>
        <taxon>Ascidiacea</taxon>
        <taxon>Phlebobranchia</taxon>
        <taxon>Ascidiidae</taxon>
        <taxon>Phallusia</taxon>
    </lineage>
</organism>
<dbReference type="PROSITE" id="PS50262">
    <property type="entry name" value="G_PROTEIN_RECEP_F1_2"/>
    <property type="match status" value="1"/>
</dbReference>
<dbReference type="PANTHER" id="PTHR24246:SF27">
    <property type="entry name" value="ADENOSINE RECEPTOR, ISOFORM A"/>
    <property type="match status" value="1"/>
</dbReference>
<keyword evidence="9" id="KW-0807">Transducer</keyword>
<dbReference type="PANTHER" id="PTHR24246">
    <property type="entry name" value="OLFACTORY RECEPTOR AND ADENOSINE RECEPTOR"/>
    <property type="match status" value="1"/>
</dbReference>
<feature type="transmembrane region" description="Helical" evidence="10">
    <location>
        <begin position="20"/>
        <end position="41"/>
    </location>
</feature>
<keyword evidence="3 10" id="KW-0812">Transmembrane</keyword>
<dbReference type="AlphaFoldDB" id="A0A6F9DUX3"/>
<comment type="subcellular location">
    <subcellularLocation>
        <location evidence="1">Cell membrane</location>
        <topology evidence="1">Multi-pass membrane protein</topology>
    </subcellularLocation>
</comment>
<evidence type="ECO:0000256" key="7">
    <source>
        <dbReference type="ARBA" id="ARBA00023170"/>
    </source>
</evidence>
<evidence type="ECO:0000256" key="8">
    <source>
        <dbReference type="ARBA" id="ARBA00023180"/>
    </source>
</evidence>
<evidence type="ECO:0000256" key="4">
    <source>
        <dbReference type="ARBA" id="ARBA00022989"/>
    </source>
</evidence>
<dbReference type="InterPro" id="IPR017452">
    <property type="entry name" value="GPCR_Rhodpsn_7TM"/>
</dbReference>
<keyword evidence="5" id="KW-0297">G-protein coupled receptor</keyword>
<proteinExistence type="evidence at transcript level"/>
<evidence type="ECO:0000256" key="6">
    <source>
        <dbReference type="ARBA" id="ARBA00023136"/>
    </source>
</evidence>
<accession>A0A6F9DUX3</accession>
<dbReference type="Gene3D" id="1.20.1070.10">
    <property type="entry name" value="Rhodopsin 7-helix transmembrane proteins"/>
    <property type="match status" value="1"/>
</dbReference>
<feature type="transmembrane region" description="Helical" evidence="10">
    <location>
        <begin position="62"/>
        <end position="85"/>
    </location>
</feature>
<feature type="domain" description="G-protein coupled receptors family 1 profile" evidence="11">
    <location>
        <begin position="1"/>
        <end position="221"/>
    </location>
</feature>
<keyword evidence="4 10" id="KW-1133">Transmembrane helix</keyword>
<evidence type="ECO:0000256" key="10">
    <source>
        <dbReference type="SAM" id="Phobius"/>
    </source>
</evidence>
<dbReference type="InterPro" id="IPR000276">
    <property type="entry name" value="GPCR_Rhodpsn"/>
</dbReference>
<name>A0A6F9DUX3_9ASCI</name>
<dbReference type="SUPFAM" id="SSF81321">
    <property type="entry name" value="Family A G protein-coupled receptor-like"/>
    <property type="match status" value="1"/>
</dbReference>
<dbReference type="GO" id="GO:0004930">
    <property type="term" value="F:G protein-coupled receptor activity"/>
    <property type="evidence" value="ECO:0007669"/>
    <property type="project" value="UniProtKB-KW"/>
</dbReference>
<evidence type="ECO:0000256" key="2">
    <source>
        <dbReference type="ARBA" id="ARBA00022475"/>
    </source>
</evidence>
<keyword evidence="6 10" id="KW-0472">Membrane</keyword>
<dbReference type="EMBL" id="LR790914">
    <property type="protein sequence ID" value="CAB3266776.1"/>
    <property type="molecule type" value="mRNA"/>
</dbReference>
<reference evidence="12" key="1">
    <citation type="submission" date="2020-04" db="EMBL/GenBank/DDBJ databases">
        <authorList>
            <person name="Neveu A P."/>
        </authorList>
    </citation>
    <scope>NUCLEOTIDE SEQUENCE</scope>
    <source>
        <tissue evidence="12">Whole embryo</tissue>
    </source>
</reference>
<dbReference type="CDD" id="cd00637">
    <property type="entry name" value="7tm_classA_rhodopsin-like"/>
    <property type="match status" value="1"/>
</dbReference>
<evidence type="ECO:0000313" key="12">
    <source>
        <dbReference type="EMBL" id="CAB3266776.1"/>
    </source>
</evidence>
<protein>
    <submittedName>
        <fullName evidence="12">Trace amine-associated receptor 9-like</fullName>
    </submittedName>
</protein>
<keyword evidence="7 12" id="KW-0675">Receptor</keyword>
<feature type="transmembrane region" description="Helical" evidence="10">
    <location>
        <begin position="201"/>
        <end position="223"/>
    </location>
</feature>
<evidence type="ECO:0000256" key="3">
    <source>
        <dbReference type="ARBA" id="ARBA00022692"/>
    </source>
</evidence>
<keyword evidence="8" id="KW-0325">Glycoprotein</keyword>
<dbReference type="Pfam" id="PF00001">
    <property type="entry name" value="7tm_1"/>
    <property type="match status" value="1"/>
</dbReference>
<feature type="transmembrane region" description="Helical" evidence="10">
    <location>
        <begin position="116"/>
        <end position="143"/>
    </location>
</feature>
<sequence length="262" mass="29440">MNVSSTELDQRQLSLRGSAQATVGGIFLLLTFTCSLYHLVFMGAQRLYAIKWPLSYRMQSDFHVNVGLAVVWALAVVSSTVPAWFPDSMVYTYQHTTFLFFFTEKKIQNRDGNHNALVAMLIVFYVIPYVIMSLACVATIIVVHINQKKSNQLRQKTDKREVRMFVTVILMQIGFTLTIVPLIVVPVLFFGKSLTCDTASLPFLVCFYLSMSNSLVNVVVYSFRDKNFTKSARDLLTASRLCKNDKPTKSPAASKATNSTSV</sequence>
<dbReference type="GO" id="GO:0005886">
    <property type="term" value="C:plasma membrane"/>
    <property type="evidence" value="ECO:0007669"/>
    <property type="project" value="UniProtKB-SubCell"/>
</dbReference>
<evidence type="ECO:0000256" key="9">
    <source>
        <dbReference type="ARBA" id="ARBA00023224"/>
    </source>
</evidence>
<keyword evidence="2" id="KW-1003">Cell membrane</keyword>
<evidence type="ECO:0000256" key="5">
    <source>
        <dbReference type="ARBA" id="ARBA00023040"/>
    </source>
</evidence>
<evidence type="ECO:0000256" key="1">
    <source>
        <dbReference type="ARBA" id="ARBA00004651"/>
    </source>
</evidence>
<gene>
    <name evidence="12" type="primary">Taar9-002</name>
</gene>